<feature type="region of interest" description="Disordered" evidence="1">
    <location>
        <begin position="24"/>
        <end position="62"/>
    </location>
</feature>
<accession>A0A8X6V532</accession>
<comment type="caution">
    <text evidence="2">The sequence shown here is derived from an EMBL/GenBank/DDBJ whole genome shotgun (WGS) entry which is preliminary data.</text>
</comment>
<protein>
    <submittedName>
        <fullName evidence="2">DUF4817 domain-containing protein</fullName>
    </submittedName>
</protein>
<evidence type="ECO:0000313" key="3">
    <source>
        <dbReference type="Proteomes" id="UP000887159"/>
    </source>
</evidence>
<proteinExistence type="predicted"/>
<feature type="compositionally biased region" description="Polar residues" evidence="1">
    <location>
        <begin position="24"/>
        <end position="41"/>
    </location>
</feature>
<organism evidence="2 3">
    <name type="scientific">Trichonephila clavipes</name>
    <name type="common">Golden silk orbweaver</name>
    <name type="synonym">Nephila clavipes</name>
    <dbReference type="NCBI Taxonomy" id="2585209"/>
    <lineage>
        <taxon>Eukaryota</taxon>
        <taxon>Metazoa</taxon>
        <taxon>Ecdysozoa</taxon>
        <taxon>Arthropoda</taxon>
        <taxon>Chelicerata</taxon>
        <taxon>Arachnida</taxon>
        <taxon>Araneae</taxon>
        <taxon>Araneomorphae</taxon>
        <taxon>Entelegynae</taxon>
        <taxon>Araneoidea</taxon>
        <taxon>Nephilidae</taxon>
        <taxon>Trichonephila</taxon>
    </lineage>
</organism>
<gene>
    <name evidence="2" type="primary">NCL1_48450</name>
    <name evidence="2" type="ORF">TNCV_2378761</name>
</gene>
<dbReference type="Proteomes" id="UP000887159">
    <property type="component" value="Unassembled WGS sequence"/>
</dbReference>
<evidence type="ECO:0000313" key="2">
    <source>
        <dbReference type="EMBL" id="GFX94803.1"/>
    </source>
</evidence>
<keyword evidence="3" id="KW-1185">Reference proteome</keyword>
<reference evidence="2" key="1">
    <citation type="submission" date="2020-08" db="EMBL/GenBank/DDBJ databases">
        <title>Multicomponent nature underlies the extraordinary mechanical properties of spider dragline silk.</title>
        <authorList>
            <person name="Kono N."/>
            <person name="Nakamura H."/>
            <person name="Mori M."/>
            <person name="Yoshida Y."/>
            <person name="Ohtoshi R."/>
            <person name="Malay A.D."/>
            <person name="Moran D.A.P."/>
            <person name="Tomita M."/>
            <person name="Numata K."/>
            <person name="Arakawa K."/>
        </authorList>
    </citation>
    <scope>NUCLEOTIDE SEQUENCE</scope>
</reference>
<dbReference type="AlphaFoldDB" id="A0A8X6V532"/>
<dbReference type="EMBL" id="BMAU01021181">
    <property type="protein sequence ID" value="GFX94803.1"/>
    <property type="molecule type" value="Genomic_DNA"/>
</dbReference>
<evidence type="ECO:0000256" key="1">
    <source>
        <dbReference type="SAM" id="MobiDB-lite"/>
    </source>
</evidence>
<feature type="compositionally biased region" description="Low complexity" evidence="1">
    <location>
        <begin position="50"/>
        <end position="59"/>
    </location>
</feature>
<sequence>MYGPSPQVLQMLPDYTLVLPVVTSSTSHSQRTKRSSPSVQGSPDVENRNRAGSGRRSSSTTEINTVRIEEMIQNDLRVTARNLVTAGTDLWRERAFYLYMGGFSFVPGVSKVAPIHMQKYPSETAPNALTTTLSVKRFHDTGSVADRKRSGRASIVKTKVADMETALQRSPLERPSVNISIIMEFISLLKVLNGMLDCSKTAQRVTHEIQFYTPTFKTKQLIPRNRNVSIT</sequence>
<name>A0A8X6V532_TRICX</name>